<organism evidence="2 3">
    <name type="scientific">Alosa alosa</name>
    <name type="common">allis shad</name>
    <dbReference type="NCBI Taxonomy" id="278164"/>
    <lineage>
        <taxon>Eukaryota</taxon>
        <taxon>Metazoa</taxon>
        <taxon>Chordata</taxon>
        <taxon>Craniata</taxon>
        <taxon>Vertebrata</taxon>
        <taxon>Euteleostomi</taxon>
        <taxon>Actinopterygii</taxon>
        <taxon>Neopterygii</taxon>
        <taxon>Teleostei</taxon>
        <taxon>Clupei</taxon>
        <taxon>Clupeiformes</taxon>
        <taxon>Clupeoidei</taxon>
        <taxon>Clupeidae</taxon>
        <taxon>Alosa</taxon>
    </lineage>
</organism>
<feature type="compositionally biased region" description="Low complexity" evidence="1">
    <location>
        <begin position="47"/>
        <end position="58"/>
    </location>
</feature>
<dbReference type="Proteomes" id="UP000823561">
    <property type="component" value="Chromosome 4"/>
</dbReference>
<name>A0AAV6H445_9TELE</name>
<keyword evidence="3" id="KW-1185">Reference proteome</keyword>
<gene>
    <name evidence="2" type="ORF">AALO_G00049150</name>
</gene>
<feature type="compositionally biased region" description="Basic and acidic residues" evidence="1">
    <location>
        <begin position="61"/>
        <end position="71"/>
    </location>
</feature>
<feature type="region of interest" description="Disordered" evidence="1">
    <location>
        <begin position="1"/>
        <end position="25"/>
    </location>
</feature>
<accession>A0AAV6H445</accession>
<evidence type="ECO:0000256" key="1">
    <source>
        <dbReference type="SAM" id="MobiDB-lite"/>
    </source>
</evidence>
<reference evidence="2" key="1">
    <citation type="submission" date="2020-10" db="EMBL/GenBank/DDBJ databases">
        <title>Chromosome-scale genome assembly of the Allis shad, Alosa alosa.</title>
        <authorList>
            <person name="Margot Z."/>
            <person name="Christophe K."/>
            <person name="Cabau C."/>
            <person name="Louis A."/>
            <person name="Berthelot C."/>
            <person name="Parey E."/>
            <person name="Roest Crollius H."/>
            <person name="Montfort J."/>
            <person name="Robinson-Rechavi M."/>
            <person name="Bucao C."/>
            <person name="Bouchez O."/>
            <person name="Gislard M."/>
            <person name="Lluch J."/>
            <person name="Milhes M."/>
            <person name="Lampietro C."/>
            <person name="Lopez Roques C."/>
            <person name="Donnadieu C."/>
            <person name="Braasch I."/>
            <person name="Desvignes T."/>
            <person name="Postlethwait J."/>
            <person name="Bobe J."/>
            <person name="Guiguen Y."/>
        </authorList>
    </citation>
    <scope>NUCLEOTIDE SEQUENCE</scope>
    <source>
        <strain evidence="2">M-15738</strain>
        <tissue evidence="2">Blood</tissue>
    </source>
</reference>
<feature type="compositionally biased region" description="Basic and acidic residues" evidence="1">
    <location>
        <begin position="78"/>
        <end position="87"/>
    </location>
</feature>
<dbReference type="AlphaFoldDB" id="A0AAV6H445"/>
<evidence type="ECO:0000313" key="3">
    <source>
        <dbReference type="Proteomes" id="UP000823561"/>
    </source>
</evidence>
<sequence length="87" mass="10110">MWRHHTPILSPVTGQAAGTPFLTSQKRLRQWEPAISLRTWPRWTSNPQRQTLPRLLLQRQRHQEARGHRGAADLPKSGAERSRAEEE</sequence>
<comment type="caution">
    <text evidence="2">The sequence shown here is derived from an EMBL/GenBank/DDBJ whole genome shotgun (WGS) entry which is preliminary data.</text>
</comment>
<dbReference type="EMBL" id="JADWDJ010000004">
    <property type="protein sequence ID" value="KAG5281819.1"/>
    <property type="molecule type" value="Genomic_DNA"/>
</dbReference>
<proteinExistence type="predicted"/>
<evidence type="ECO:0000313" key="2">
    <source>
        <dbReference type="EMBL" id="KAG5281819.1"/>
    </source>
</evidence>
<feature type="region of interest" description="Disordered" evidence="1">
    <location>
        <begin position="42"/>
        <end position="87"/>
    </location>
</feature>
<protein>
    <submittedName>
        <fullName evidence="2">Uncharacterized protein</fullName>
    </submittedName>
</protein>